<dbReference type="GO" id="GO:0016020">
    <property type="term" value="C:membrane"/>
    <property type="evidence" value="ECO:0007669"/>
    <property type="project" value="UniProtKB-SubCell"/>
</dbReference>
<dbReference type="NCBIfam" id="TIGR00879">
    <property type="entry name" value="SP"/>
    <property type="match status" value="1"/>
</dbReference>
<evidence type="ECO:0000256" key="7">
    <source>
        <dbReference type="RuleBase" id="RU003346"/>
    </source>
</evidence>
<feature type="transmembrane region" description="Helical" evidence="8">
    <location>
        <begin position="373"/>
        <end position="397"/>
    </location>
</feature>
<dbReference type="PANTHER" id="PTHR48022:SF7">
    <property type="entry name" value="MAJOR FACILITATOR SUPERFAMILY (MFS) PROFILE DOMAIN-CONTAINING PROTEIN-RELATED"/>
    <property type="match status" value="1"/>
</dbReference>
<keyword evidence="5 8" id="KW-1133">Transmembrane helix</keyword>
<comment type="subcellular location">
    <subcellularLocation>
        <location evidence="1">Membrane</location>
        <topology evidence="1">Multi-pass membrane protein</topology>
    </subcellularLocation>
</comment>
<dbReference type="FunFam" id="1.20.1250.20:FF:000026">
    <property type="entry name" value="MFS quinate transporter QutD"/>
    <property type="match status" value="1"/>
</dbReference>
<feature type="transmembrane region" description="Helical" evidence="8">
    <location>
        <begin position="12"/>
        <end position="34"/>
    </location>
</feature>
<evidence type="ECO:0000256" key="3">
    <source>
        <dbReference type="ARBA" id="ARBA00022448"/>
    </source>
</evidence>
<gene>
    <name evidence="10" type="ORF">GNLVRS02_ARAD1A15246g</name>
</gene>
<reference evidence="10" key="1">
    <citation type="submission" date="2014-02" db="EMBL/GenBank/DDBJ databases">
        <authorList>
            <person name="Genoscope - CEA"/>
        </authorList>
    </citation>
    <scope>NUCLEOTIDE SEQUENCE</scope>
    <source>
        <strain evidence="10">LS3</strain>
    </source>
</reference>
<feature type="transmembrane region" description="Helical" evidence="8">
    <location>
        <begin position="409"/>
        <end position="429"/>
    </location>
</feature>
<keyword evidence="3 7" id="KW-0813">Transport</keyword>
<dbReference type="EMBL" id="HG937691">
    <property type="protein sequence ID" value="CDP33688.1"/>
    <property type="molecule type" value="Genomic_DNA"/>
</dbReference>
<feature type="transmembrane region" description="Helical" evidence="8">
    <location>
        <begin position="324"/>
        <end position="346"/>
    </location>
</feature>
<dbReference type="PRINTS" id="PR00171">
    <property type="entry name" value="SUGRTRNSPORT"/>
</dbReference>
<keyword evidence="6 8" id="KW-0472">Membrane</keyword>
<dbReference type="PROSITE" id="PS00217">
    <property type="entry name" value="SUGAR_TRANSPORT_2"/>
    <property type="match status" value="1"/>
</dbReference>
<dbReference type="InterPro" id="IPR003663">
    <property type="entry name" value="Sugar/inositol_transpt"/>
</dbReference>
<name>A0A060SYD6_BLAAD</name>
<dbReference type="GO" id="GO:0005351">
    <property type="term" value="F:carbohydrate:proton symporter activity"/>
    <property type="evidence" value="ECO:0007669"/>
    <property type="project" value="TreeGrafter"/>
</dbReference>
<evidence type="ECO:0000313" key="10">
    <source>
        <dbReference type="EMBL" id="CDP33688.1"/>
    </source>
</evidence>
<keyword evidence="4 8" id="KW-0812">Transmembrane</keyword>
<proteinExistence type="inferred from homology"/>
<dbReference type="InterPro" id="IPR050360">
    <property type="entry name" value="MFS_Sugar_Transporters"/>
</dbReference>
<dbReference type="InterPro" id="IPR020846">
    <property type="entry name" value="MFS_dom"/>
</dbReference>
<feature type="transmembrane region" description="Helical" evidence="8">
    <location>
        <begin position="267"/>
        <end position="288"/>
    </location>
</feature>
<organism evidence="10">
    <name type="scientific">Blastobotrys adeninivorans</name>
    <name type="common">Yeast</name>
    <name type="synonym">Arxula adeninivorans</name>
    <dbReference type="NCBI Taxonomy" id="409370"/>
    <lineage>
        <taxon>Eukaryota</taxon>
        <taxon>Fungi</taxon>
        <taxon>Dikarya</taxon>
        <taxon>Ascomycota</taxon>
        <taxon>Saccharomycotina</taxon>
        <taxon>Dipodascomycetes</taxon>
        <taxon>Dipodascales</taxon>
        <taxon>Trichomonascaceae</taxon>
        <taxon>Blastobotrys</taxon>
    </lineage>
</organism>
<evidence type="ECO:0000256" key="8">
    <source>
        <dbReference type="SAM" id="Phobius"/>
    </source>
</evidence>
<feature type="transmembrane region" description="Helical" evidence="8">
    <location>
        <begin position="441"/>
        <end position="459"/>
    </location>
</feature>
<feature type="domain" description="Major facilitator superfamily (MFS) profile" evidence="9">
    <location>
        <begin position="12"/>
        <end position="463"/>
    </location>
</feature>
<dbReference type="Gene3D" id="1.20.1250.20">
    <property type="entry name" value="MFS general substrate transporter like domains"/>
    <property type="match status" value="1"/>
</dbReference>
<evidence type="ECO:0000256" key="2">
    <source>
        <dbReference type="ARBA" id="ARBA00010992"/>
    </source>
</evidence>
<dbReference type="InterPro" id="IPR005829">
    <property type="entry name" value="Sugar_transporter_CS"/>
</dbReference>
<dbReference type="AlphaFoldDB" id="A0A060SYD6"/>
<dbReference type="PROSITE" id="PS50850">
    <property type="entry name" value="MFS"/>
    <property type="match status" value="1"/>
</dbReference>
<feature type="transmembrane region" description="Helical" evidence="8">
    <location>
        <begin position="300"/>
        <end position="317"/>
    </location>
</feature>
<evidence type="ECO:0000259" key="9">
    <source>
        <dbReference type="PROSITE" id="PS50850"/>
    </source>
</evidence>
<dbReference type="SUPFAM" id="SSF103473">
    <property type="entry name" value="MFS general substrate transporter"/>
    <property type="match status" value="1"/>
</dbReference>
<accession>A0A060SYD6</accession>
<dbReference type="PhylomeDB" id="A0A060SYD6"/>
<dbReference type="InterPro" id="IPR036259">
    <property type="entry name" value="MFS_trans_sf"/>
</dbReference>
<comment type="similarity">
    <text evidence="2 7">Belongs to the major facilitator superfamily. Sugar transporter (TC 2.A.1.1) family.</text>
</comment>
<dbReference type="CDD" id="cd17356">
    <property type="entry name" value="MFS_HXT"/>
    <property type="match status" value="1"/>
</dbReference>
<feature type="transmembrane region" description="Helical" evidence="8">
    <location>
        <begin position="105"/>
        <end position="127"/>
    </location>
</feature>
<reference evidence="10" key="2">
    <citation type="submission" date="2014-06" db="EMBL/GenBank/DDBJ databases">
        <title>The complete genome of Blastobotrys (Arxula) adeninivorans LS3 - a yeast of biotechnological interest.</title>
        <authorList>
            <person name="Kunze G."/>
            <person name="Gaillardin C."/>
            <person name="Czernicka M."/>
            <person name="Durrens P."/>
            <person name="Martin T."/>
            <person name="Boer E."/>
            <person name="Gabaldon T."/>
            <person name="Cruz J."/>
            <person name="Talla E."/>
            <person name="Marck C."/>
            <person name="Goffeau A."/>
            <person name="Barbe V."/>
            <person name="Baret P."/>
            <person name="Baronian K."/>
            <person name="Beier S."/>
            <person name="Bleykasten C."/>
            <person name="Bode R."/>
            <person name="Casaregola S."/>
            <person name="Despons L."/>
            <person name="Fairhead C."/>
            <person name="Giersberg M."/>
            <person name="Gierski P."/>
            <person name="Hahnel U."/>
            <person name="Hartmann A."/>
            <person name="Jankowska D."/>
            <person name="Jubin C."/>
            <person name="Jung P."/>
            <person name="Lafontaine I."/>
            <person name="Leh-Louis V."/>
            <person name="Lemaire M."/>
            <person name="Marcet-Houben M."/>
            <person name="Mascher M."/>
            <person name="Morel G."/>
            <person name="Richard G.-F."/>
            <person name="Riechen J."/>
            <person name="Sacerdot C."/>
            <person name="Sarkar A."/>
            <person name="Savel G."/>
            <person name="Schacherer J."/>
            <person name="Sherman D."/>
            <person name="Straub M.-L."/>
            <person name="Stein N."/>
            <person name="Thierry A."/>
            <person name="Trautwein-Schult A."/>
            <person name="Westhof E."/>
            <person name="Worch S."/>
            <person name="Dujon B."/>
            <person name="Souciet J.-L."/>
            <person name="Wincker P."/>
            <person name="Scholz U."/>
            <person name="Neuveglise N."/>
        </authorList>
    </citation>
    <scope>NUCLEOTIDE SEQUENCE</scope>
    <source>
        <strain evidence="10">LS3</strain>
    </source>
</reference>
<dbReference type="PROSITE" id="PS00216">
    <property type="entry name" value="SUGAR_TRANSPORT_1"/>
    <property type="match status" value="2"/>
</dbReference>
<evidence type="ECO:0000256" key="4">
    <source>
        <dbReference type="ARBA" id="ARBA00022692"/>
    </source>
</evidence>
<dbReference type="Pfam" id="PF00083">
    <property type="entry name" value="Sugar_tr"/>
    <property type="match status" value="1"/>
</dbReference>
<dbReference type="InterPro" id="IPR005828">
    <property type="entry name" value="MFS_sugar_transport-like"/>
</dbReference>
<evidence type="ECO:0000256" key="6">
    <source>
        <dbReference type="ARBA" id="ARBA00023136"/>
    </source>
</evidence>
<evidence type="ECO:0000256" key="5">
    <source>
        <dbReference type="ARBA" id="ARBA00022989"/>
    </source>
</evidence>
<dbReference type="PANTHER" id="PTHR48022">
    <property type="entry name" value="PLASTIDIC GLUCOSE TRANSPORTER 4"/>
    <property type="match status" value="1"/>
</dbReference>
<sequence>MKFPTVYNPYVTACIATVGGMLFGFDISSVSSFLSQKYYVEYFNHPSTLTQGGITSAMAGGSFIGSLVAGYVSDKLGRKPVIQIASLVWMVGAAIQSSSQNVAQLIVGRIIAGFGIGFASSQVPVYVAEMSPKNIRGRLVGIQQWSVTWGIMIMFFIGFGCSYIDGVGSFRLAWGLQIVPGLVLCAGMLFLPESPRWLAAKDRWEEAVEIIVQIQGKGDMENPNVLTELAEIKEAVRIDHASKGITVFDLFKKDSLNRTLVGMWGQIWQQLCGMNVMMYYIVYIFQMAGFSGNTVLVSSSIQYVIFVVMTIPALLWIDRWGRRPMFLIGGVLMLIWLISITCILALKSVPVDSVADNPDIRILIPKTEKSASYAVIACSYLFVATFAPTWGPGMWIYCSEIFPMHQRAVANGVTAASNWIFNFALALFVAPAFTNITWKTYIIFSVFCFCMTVHVFFMFPETKGKTLEEIDQIWEAKIPAWRTANFEPRRPSITDIKSAGGAMALMENKEKTAHIDHAEDAGEV</sequence>
<feature type="transmembrane region" description="Helical" evidence="8">
    <location>
        <begin position="54"/>
        <end position="73"/>
    </location>
</feature>
<evidence type="ECO:0000256" key="1">
    <source>
        <dbReference type="ARBA" id="ARBA00004141"/>
    </source>
</evidence>
<feature type="transmembrane region" description="Helical" evidence="8">
    <location>
        <begin position="147"/>
        <end position="166"/>
    </location>
</feature>
<protein>
    <submittedName>
        <fullName evidence="10">ARAD1A15246p</fullName>
    </submittedName>
</protein>